<dbReference type="PANTHER" id="PTHR47843">
    <property type="entry name" value="BTB DOMAIN-CONTAINING PROTEIN-RELATED"/>
    <property type="match status" value="1"/>
</dbReference>
<feature type="domain" description="BTB" evidence="2">
    <location>
        <begin position="20"/>
        <end position="87"/>
    </location>
</feature>
<dbReference type="Gene3D" id="3.30.710.10">
    <property type="entry name" value="Potassium Channel Kv1.1, Chain A"/>
    <property type="match status" value="1"/>
</dbReference>
<dbReference type="RefSeq" id="XP_016255809.1">
    <property type="nucleotide sequence ID" value="XM_016388881.1"/>
</dbReference>
<dbReference type="HOGENOM" id="CLU_057752_2_0_1"/>
<dbReference type="AlphaFoldDB" id="A0A0D2CWZ2"/>
<reference evidence="3 4" key="1">
    <citation type="submission" date="2015-01" db="EMBL/GenBank/DDBJ databases">
        <title>The Genome Sequence of Cladophialophora immunda CBS83496.</title>
        <authorList>
            <consortium name="The Broad Institute Genomics Platform"/>
            <person name="Cuomo C."/>
            <person name="de Hoog S."/>
            <person name="Gorbushina A."/>
            <person name="Stielow B."/>
            <person name="Teixiera M."/>
            <person name="Abouelleil A."/>
            <person name="Chapman S.B."/>
            <person name="Priest M."/>
            <person name="Young S.K."/>
            <person name="Wortman J."/>
            <person name="Nusbaum C."/>
            <person name="Birren B."/>
        </authorList>
    </citation>
    <scope>NUCLEOTIDE SEQUENCE [LARGE SCALE GENOMIC DNA]</scope>
    <source>
        <strain evidence="3 4">CBS 83496</strain>
    </source>
</reference>
<evidence type="ECO:0000313" key="4">
    <source>
        <dbReference type="Proteomes" id="UP000054466"/>
    </source>
</evidence>
<dbReference type="InterPro" id="IPR000210">
    <property type="entry name" value="BTB/POZ_dom"/>
</dbReference>
<dbReference type="GeneID" id="27341474"/>
<dbReference type="PROSITE" id="PS50097">
    <property type="entry name" value="BTB"/>
    <property type="match status" value="1"/>
</dbReference>
<proteinExistence type="predicted"/>
<evidence type="ECO:0000259" key="2">
    <source>
        <dbReference type="PROSITE" id="PS50097"/>
    </source>
</evidence>
<dbReference type="InterPro" id="IPR011333">
    <property type="entry name" value="SKP1/BTB/POZ_sf"/>
</dbReference>
<gene>
    <name evidence="3" type="ORF">PV07_02280</name>
</gene>
<dbReference type="Pfam" id="PF00651">
    <property type="entry name" value="BTB"/>
    <property type="match status" value="1"/>
</dbReference>
<feature type="compositionally biased region" description="Low complexity" evidence="1">
    <location>
        <begin position="106"/>
        <end position="123"/>
    </location>
</feature>
<sequence>MSTNTQSSILLRLMEMGEFSDLRFVSNDEEFKVHKAVVCIQSPVIKAALQGAFEESHTNVVNMDKFNPPTVRRMVQFMYTGDYDVGEDLLLPPEENMSESMNDAVEGGILPEGEPQPQPGGSEDNSRCSPTPSSRKCSTVSSLLAHIRVNSIGDYYGIDALVSLANRKIGNLLQSSTEDEPWLESLPAIIEAAVQSTGDHQVQRLLAGATAGNLSTLLALDRFKNLSVLTDFSISILQSCAQEMVSLTRDLGEVKMLFLKSDEILRDNKAEIVKLKKSLSALNRTSQCRSCAAEFTCSIDPFEQILRCSRCRRKHYA</sequence>
<evidence type="ECO:0000256" key="1">
    <source>
        <dbReference type="SAM" id="MobiDB-lite"/>
    </source>
</evidence>
<feature type="region of interest" description="Disordered" evidence="1">
    <location>
        <begin position="105"/>
        <end position="137"/>
    </location>
</feature>
<feature type="compositionally biased region" description="Polar residues" evidence="1">
    <location>
        <begin position="127"/>
        <end position="137"/>
    </location>
</feature>
<dbReference type="PANTHER" id="PTHR47843:SF5">
    <property type="entry name" value="BTB_POZ DOMAIN PROTEIN"/>
    <property type="match status" value="1"/>
</dbReference>
<name>A0A0D2CWZ2_9EURO</name>
<dbReference type="EMBL" id="KN847040">
    <property type="protein sequence ID" value="KIW35593.1"/>
    <property type="molecule type" value="Genomic_DNA"/>
</dbReference>
<dbReference type="VEuPathDB" id="FungiDB:PV07_02280"/>
<dbReference type="SUPFAM" id="SSF54695">
    <property type="entry name" value="POZ domain"/>
    <property type="match status" value="1"/>
</dbReference>
<protein>
    <recommendedName>
        <fullName evidence="2">BTB domain-containing protein</fullName>
    </recommendedName>
</protein>
<accession>A0A0D2CWZ2</accession>
<dbReference type="OrthoDB" id="6359816at2759"/>
<keyword evidence="4" id="KW-1185">Reference proteome</keyword>
<dbReference type="CDD" id="cd18186">
    <property type="entry name" value="BTB_POZ_ZBTB_KLHL-like"/>
    <property type="match status" value="1"/>
</dbReference>
<dbReference type="Proteomes" id="UP000054466">
    <property type="component" value="Unassembled WGS sequence"/>
</dbReference>
<dbReference type="STRING" id="569365.A0A0D2CWZ2"/>
<evidence type="ECO:0000313" key="3">
    <source>
        <dbReference type="EMBL" id="KIW35593.1"/>
    </source>
</evidence>
<organism evidence="3 4">
    <name type="scientific">Cladophialophora immunda</name>
    <dbReference type="NCBI Taxonomy" id="569365"/>
    <lineage>
        <taxon>Eukaryota</taxon>
        <taxon>Fungi</taxon>
        <taxon>Dikarya</taxon>
        <taxon>Ascomycota</taxon>
        <taxon>Pezizomycotina</taxon>
        <taxon>Eurotiomycetes</taxon>
        <taxon>Chaetothyriomycetidae</taxon>
        <taxon>Chaetothyriales</taxon>
        <taxon>Herpotrichiellaceae</taxon>
        <taxon>Cladophialophora</taxon>
    </lineage>
</organism>
<dbReference type="SMART" id="SM00225">
    <property type="entry name" value="BTB"/>
    <property type="match status" value="1"/>
</dbReference>